<keyword evidence="2" id="KW-1185">Reference proteome</keyword>
<evidence type="ECO:0000313" key="1">
    <source>
        <dbReference type="EMBL" id="PWR74452.1"/>
    </source>
</evidence>
<sequence length="110" mass="12325">MGKFAVVRERSCRSLEKAGRFRVEEEKVVKYLYGIGSFQIGRAQVIPVLLRLGDEVIRDQDGGAVGMMSLSGSGKGLKMVIRERLYVVPVRRVKRVLEGKKKKGAVFEVK</sequence>
<dbReference type="AlphaFoldDB" id="A0A2V2N2R8"/>
<evidence type="ECO:0000313" key="2">
    <source>
        <dbReference type="Proteomes" id="UP000245657"/>
    </source>
</evidence>
<dbReference type="Proteomes" id="UP000245657">
    <property type="component" value="Unassembled WGS sequence"/>
</dbReference>
<gene>
    <name evidence="1" type="ORF">DK846_04720</name>
</gene>
<accession>A0A2V2N2R8</accession>
<name>A0A2V2N2R8_9EURY</name>
<organism evidence="1 2">
    <name type="scientific">Methanospirillum lacunae</name>
    <dbReference type="NCBI Taxonomy" id="668570"/>
    <lineage>
        <taxon>Archaea</taxon>
        <taxon>Methanobacteriati</taxon>
        <taxon>Methanobacteriota</taxon>
        <taxon>Stenosarchaea group</taxon>
        <taxon>Methanomicrobia</taxon>
        <taxon>Methanomicrobiales</taxon>
        <taxon>Methanospirillaceae</taxon>
        <taxon>Methanospirillum</taxon>
    </lineage>
</organism>
<comment type="caution">
    <text evidence="1">The sequence shown here is derived from an EMBL/GenBank/DDBJ whole genome shotgun (WGS) entry which is preliminary data.</text>
</comment>
<proteinExistence type="predicted"/>
<protein>
    <submittedName>
        <fullName evidence="1">Uncharacterized protein</fullName>
    </submittedName>
</protein>
<reference evidence="1 2" key="1">
    <citation type="submission" date="2018-05" db="EMBL/GenBank/DDBJ databases">
        <title>Draft genome of Methanospirillum lacunae Ki8-1.</title>
        <authorList>
            <person name="Dueholm M.S."/>
            <person name="Nielsen P.H."/>
            <person name="Bakmann L.F."/>
            <person name="Otzen D.E."/>
        </authorList>
    </citation>
    <scope>NUCLEOTIDE SEQUENCE [LARGE SCALE GENOMIC DNA]</scope>
    <source>
        <strain evidence="1 2">Ki8-1</strain>
    </source>
</reference>
<dbReference type="EMBL" id="QGMY01000002">
    <property type="protein sequence ID" value="PWR74452.1"/>
    <property type="molecule type" value="Genomic_DNA"/>
</dbReference>